<evidence type="ECO:0000256" key="6">
    <source>
        <dbReference type="ARBA" id="ARBA00023002"/>
    </source>
</evidence>
<protein>
    <recommendedName>
        <fullName evidence="9">FAD-dependent oxidoreductase 2 FAD binding domain-containing protein</fullName>
    </recommendedName>
</protein>
<dbReference type="InterPro" id="IPR050775">
    <property type="entry name" value="FAD-binding_Monooxygenases"/>
</dbReference>
<dbReference type="GO" id="GO:0004497">
    <property type="term" value="F:monooxygenase activity"/>
    <property type="evidence" value="ECO:0007669"/>
    <property type="project" value="UniProtKB-KW"/>
</dbReference>
<evidence type="ECO:0000256" key="4">
    <source>
        <dbReference type="ARBA" id="ARBA00022827"/>
    </source>
</evidence>
<sequence>MEERNIDTKHNQNEEMAFDPSALEIKYLQERDKRLREDGNEQYLEVKGDFSYFVEDPYIDEEIERSPLEDEVEVVIVGGGFGGMLAAARLKEAGIDDFRIIEKGGDFGGTWYWNRYPGASCDIESYIYFPLLEETGFIPKQKYTNAPETLEYCRVLSKKFNLYEKSCFQTEVT</sequence>
<comment type="similarity">
    <text evidence="2">Belongs to the FAD-binding monooxygenase family.</text>
</comment>
<keyword evidence="6" id="KW-0560">Oxidoreductase</keyword>
<dbReference type="PANTHER" id="PTHR43098">
    <property type="entry name" value="L-ORNITHINE N(5)-MONOOXYGENASE-RELATED"/>
    <property type="match status" value="1"/>
</dbReference>
<evidence type="ECO:0000256" key="3">
    <source>
        <dbReference type="ARBA" id="ARBA00022630"/>
    </source>
</evidence>
<gene>
    <name evidence="8" type="ORF">METZ01_LOCUS349809</name>
</gene>
<dbReference type="EMBL" id="UINC01121642">
    <property type="protein sequence ID" value="SVC96955.1"/>
    <property type="molecule type" value="Genomic_DNA"/>
</dbReference>
<dbReference type="SUPFAM" id="SSF51905">
    <property type="entry name" value="FAD/NAD(P)-binding domain"/>
    <property type="match status" value="1"/>
</dbReference>
<evidence type="ECO:0000256" key="1">
    <source>
        <dbReference type="ARBA" id="ARBA00001974"/>
    </source>
</evidence>
<evidence type="ECO:0000256" key="7">
    <source>
        <dbReference type="ARBA" id="ARBA00023033"/>
    </source>
</evidence>
<evidence type="ECO:0000256" key="2">
    <source>
        <dbReference type="ARBA" id="ARBA00010139"/>
    </source>
</evidence>
<dbReference type="PANTHER" id="PTHR43098:SF4">
    <property type="entry name" value="BLR3857 PROTEIN"/>
    <property type="match status" value="1"/>
</dbReference>
<reference evidence="8" key="1">
    <citation type="submission" date="2018-05" db="EMBL/GenBank/DDBJ databases">
        <authorList>
            <person name="Lanie J.A."/>
            <person name="Ng W.-L."/>
            <person name="Kazmierczak K.M."/>
            <person name="Andrzejewski T.M."/>
            <person name="Davidsen T.M."/>
            <person name="Wayne K.J."/>
            <person name="Tettelin H."/>
            <person name="Glass J.I."/>
            <person name="Rusch D."/>
            <person name="Podicherti R."/>
            <person name="Tsui H.-C.T."/>
            <person name="Winkler M.E."/>
        </authorList>
    </citation>
    <scope>NUCLEOTIDE SEQUENCE</scope>
</reference>
<organism evidence="8">
    <name type="scientific">marine metagenome</name>
    <dbReference type="NCBI Taxonomy" id="408172"/>
    <lineage>
        <taxon>unclassified sequences</taxon>
        <taxon>metagenomes</taxon>
        <taxon>ecological metagenomes</taxon>
    </lineage>
</organism>
<evidence type="ECO:0000313" key="8">
    <source>
        <dbReference type="EMBL" id="SVC96955.1"/>
    </source>
</evidence>
<keyword evidence="3" id="KW-0285">Flavoprotein</keyword>
<keyword evidence="7" id="KW-0503">Monooxygenase</keyword>
<keyword evidence="4" id="KW-0274">FAD</keyword>
<dbReference type="Gene3D" id="3.50.50.60">
    <property type="entry name" value="FAD/NAD(P)-binding domain"/>
    <property type="match status" value="1"/>
</dbReference>
<dbReference type="AlphaFoldDB" id="A0A382RIH0"/>
<feature type="non-terminal residue" evidence="8">
    <location>
        <position position="173"/>
    </location>
</feature>
<evidence type="ECO:0000256" key="5">
    <source>
        <dbReference type="ARBA" id="ARBA00022857"/>
    </source>
</evidence>
<dbReference type="InterPro" id="IPR036188">
    <property type="entry name" value="FAD/NAD-bd_sf"/>
</dbReference>
<name>A0A382RIH0_9ZZZZ</name>
<keyword evidence="5" id="KW-0521">NADP</keyword>
<dbReference type="Pfam" id="PF13450">
    <property type="entry name" value="NAD_binding_8"/>
    <property type="match status" value="1"/>
</dbReference>
<accession>A0A382RIH0</accession>
<comment type="cofactor">
    <cofactor evidence="1">
        <name>FAD</name>
        <dbReference type="ChEBI" id="CHEBI:57692"/>
    </cofactor>
</comment>
<evidence type="ECO:0008006" key="9">
    <source>
        <dbReference type="Google" id="ProtNLM"/>
    </source>
</evidence>
<proteinExistence type="inferred from homology"/>